<comment type="caution">
    <text evidence="1">The sequence shown here is derived from an EMBL/GenBank/DDBJ whole genome shotgun (WGS) entry which is preliminary data.</text>
</comment>
<dbReference type="RefSeq" id="WP_150088256.1">
    <property type="nucleotide sequence ID" value="NZ_VWSF01000006.1"/>
</dbReference>
<sequence>MKCEVTLVFEEHDGTLKWLFNIITYAHHISEPRVQKMLEPMLKEFLHAKSYQQLIKLAQQQISEEELVQKHLRNGLIKFNSPLVKVRDAKIKAMCYMIVQAGAMQAAAEGEEVPDYILNLFQGHEHILNSIKEAVTEALVLSGAKGVQIEEFNSQ</sequence>
<evidence type="ECO:0000313" key="1">
    <source>
        <dbReference type="EMBL" id="KAA5546652.1"/>
    </source>
</evidence>
<dbReference type="Proteomes" id="UP000323426">
    <property type="component" value="Unassembled WGS sequence"/>
</dbReference>
<dbReference type="EMBL" id="VWSF01000006">
    <property type="protein sequence ID" value="KAA5546652.1"/>
    <property type="molecule type" value="Genomic_DNA"/>
</dbReference>
<dbReference type="AlphaFoldDB" id="A0A5M6DK49"/>
<protein>
    <submittedName>
        <fullName evidence="1">Uncharacterized protein</fullName>
    </submittedName>
</protein>
<organism evidence="1 2">
    <name type="scientific">Adhaeribacter rhizoryzae</name>
    <dbReference type="NCBI Taxonomy" id="2607907"/>
    <lineage>
        <taxon>Bacteria</taxon>
        <taxon>Pseudomonadati</taxon>
        <taxon>Bacteroidota</taxon>
        <taxon>Cytophagia</taxon>
        <taxon>Cytophagales</taxon>
        <taxon>Hymenobacteraceae</taxon>
        <taxon>Adhaeribacter</taxon>
    </lineage>
</organism>
<name>A0A5M6DK49_9BACT</name>
<gene>
    <name evidence="1" type="ORF">F0145_09905</name>
</gene>
<proteinExistence type="predicted"/>
<evidence type="ECO:0000313" key="2">
    <source>
        <dbReference type="Proteomes" id="UP000323426"/>
    </source>
</evidence>
<keyword evidence="2" id="KW-1185">Reference proteome</keyword>
<accession>A0A5M6DK49</accession>
<reference evidence="1 2" key="1">
    <citation type="submission" date="2019-09" db="EMBL/GenBank/DDBJ databases">
        <title>Genome sequence and assembly of Adhaeribacter sp.</title>
        <authorList>
            <person name="Chhetri G."/>
        </authorList>
    </citation>
    <scope>NUCLEOTIDE SEQUENCE [LARGE SCALE GENOMIC DNA]</scope>
    <source>
        <strain evidence="1 2">DK36</strain>
    </source>
</reference>